<dbReference type="AlphaFoldDB" id="A0A1E5E502"/>
<dbReference type="InterPro" id="IPR001123">
    <property type="entry name" value="LeuE-type"/>
</dbReference>
<feature type="transmembrane region" description="Helical" evidence="6">
    <location>
        <begin position="139"/>
        <end position="161"/>
    </location>
</feature>
<evidence type="ECO:0000313" key="8">
    <source>
        <dbReference type="Proteomes" id="UP000094070"/>
    </source>
</evidence>
<keyword evidence="2" id="KW-1003">Cell membrane</keyword>
<keyword evidence="5 6" id="KW-0472">Membrane</keyword>
<evidence type="ECO:0000256" key="4">
    <source>
        <dbReference type="ARBA" id="ARBA00022989"/>
    </source>
</evidence>
<dbReference type="PANTHER" id="PTHR30086">
    <property type="entry name" value="ARGININE EXPORTER PROTEIN ARGO"/>
    <property type="match status" value="1"/>
</dbReference>
<dbReference type="Proteomes" id="UP000094070">
    <property type="component" value="Unassembled WGS sequence"/>
</dbReference>
<evidence type="ECO:0000313" key="7">
    <source>
        <dbReference type="EMBL" id="OEF28197.1"/>
    </source>
</evidence>
<accession>A0A1E5E502</accession>
<feature type="transmembrane region" description="Helical" evidence="6">
    <location>
        <begin position="42"/>
        <end position="62"/>
    </location>
</feature>
<keyword evidence="8" id="KW-1185">Reference proteome</keyword>
<evidence type="ECO:0000256" key="3">
    <source>
        <dbReference type="ARBA" id="ARBA00022692"/>
    </source>
</evidence>
<dbReference type="eggNOG" id="COG1280">
    <property type="taxonomic scope" value="Bacteria"/>
</dbReference>
<dbReference type="OrthoDB" id="9812084at2"/>
<evidence type="ECO:0000256" key="6">
    <source>
        <dbReference type="SAM" id="Phobius"/>
    </source>
</evidence>
<keyword evidence="3 6" id="KW-0812">Transmembrane</keyword>
<feature type="transmembrane region" description="Helical" evidence="6">
    <location>
        <begin position="177"/>
        <end position="194"/>
    </location>
</feature>
<gene>
    <name evidence="7" type="ORF">A1QC_06035</name>
</gene>
<proteinExistence type="predicted"/>
<reference evidence="7 8" key="1">
    <citation type="journal article" date="2012" name="Science">
        <title>Ecological populations of bacteria act as socially cohesive units of antibiotic production and resistance.</title>
        <authorList>
            <person name="Cordero O.X."/>
            <person name="Wildschutte H."/>
            <person name="Kirkup B."/>
            <person name="Proehl S."/>
            <person name="Ngo L."/>
            <person name="Hussain F."/>
            <person name="Le Roux F."/>
            <person name="Mincer T."/>
            <person name="Polz M.F."/>
        </authorList>
    </citation>
    <scope>NUCLEOTIDE SEQUENCE [LARGE SCALE GENOMIC DNA]</scope>
    <source>
        <strain evidence="7 8">1S-45</strain>
    </source>
</reference>
<comment type="subcellular location">
    <subcellularLocation>
        <location evidence="1">Cell membrane</location>
        <topology evidence="1">Multi-pass membrane protein</topology>
    </subcellularLocation>
</comment>
<protein>
    <submittedName>
        <fullName evidence="7">Lysine transporter LysE</fullName>
    </submittedName>
</protein>
<dbReference type="GO" id="GO:0015171">
    <property type="term" value="F:amino acid transmembrane transporter activity"/>
    <property type="evidence" value="ECO:0007669"/>
    <property type="project" value="TreeGrafter"/>
</dbReference>
<dbReference type="GO" id="GO:0033228">
    <property type="term" value="P:cysteine export across plasma membrane"/>
    <property type="evidence" value="ECO:0007669"/>
    <property type="project" value="TreeGrafter"/>
</dbReference>
<evidence type="ECO:0000256" key="2">
    <source>
        <dbReference type="ARBA" id="ARBA00022475"/>
    </source>
</evidence>
<dbReference type="Pfam" id="PF01810">
    <property type="entry name" value="LysE"/>
    <property type="match status" value="1"/>
</dbReference>
<dbReference type="RefSeq" id="WP_017025530.1">
    <property type="nucleotide sequence ID" value="NZ_AJYK02000024.1"/>
</dbReference>
<sequence length="195" mass="21574">MELQQLLALFTFVLVSTASPGPNNIMLMTSGANIGFLRTIPHMLGIVFGFSFMVILVGVGLMNIFSLYPTLHQGLNVVCIAYLFYLAWKIARSQPSNSDTIYQPMSFIAAANFQWVNPKAWTMAITAVSVYNTTANWQGVALVSLMFALVNIPSVSLWTYAGQKLQIWLSSPLRVKWFNYSMAGLLVASVAPMMM</sequence>
<keyword evidence="4 6" id="KW-1133">Transmembrane helix</keyword>
<organism evidence="7 8">
    <name type="scientific">Vibrio rumoiensis 1S-45</name>
    <dbReference type="NCBI Taxonomy" id="1188252"/>
    <lineage>
        <taxon>Bacteria</taxon>
        <taxon>Pseudomonadati</taxon>
        <taxon>Pseudomonadota</taxon>
        <taxon>Gammaproteobacteria</taxon>
        <taxon>Vibrionales</taxon>
        <taxon>Vibrionaceae</taxon>
        <taxon>Vibrio</taxon>
    </lineage>
</organism>
<comment type="caution">
    <text evidence="7">The sequence shown here is derived from an EMBL/GenBank/DDBJ whole genome shotgun (WGS) entry which is preliminary data.</text>
</comment>
<evidence type="ECO:0000256" key="1">
    <source>
        <dbReference type="ARBA" id="ARBA00004651"/>
    </source>
</evidence>
<evidence type="ECO:0000256" key="5">
    <source>
        <dbReference type="ARBA" id="ARBA00023136"/>
    </source>
</evidence>
<dbReference type="PANTHER" id="PTHR30086:SF20">
    <property type="entry name" value="ARGININE EXPORTER PROTEIN ARGO-RELATED"/>
    <property type="match status" value="1"/>
</dbReference>
<name>A0A1E5E502_9VIBR</name>
<feature type="transmembrane region" description="Helical" evidence="6">
    <location>
        <begin position="74"/>
        <end position="91"/>
    </location>
</feature>
<dbReference type="GO" id="GO:0005886">
    <property type="term" value="C:plasma membrane"/>
    <property type="evidence" value="ECO:0007669"/>
    <property type="project" value="UniProtKB-SubCell"/>
</dbReference>
<dbReference type="EMBL" id="AJYK02000024">
    <property type="protein sequence ID" value="OEF28197.1"/>
    <property type="molecule type" value="Genomic_DNA"/>
</dbReference>